<dbReference type="Proteomes" id="UP001138793">
    <property type="component" value="Unassembled WGS sequence"/>
</dbReference>
<keyword evidence="3" id="KW-0520">NAD</keyword>
<evidence type="ECO:0000313" key="7">
    <source>
        <dbReference type="Proteomes" id="UP001138793"/>
    </source>
</evidence>
<dbReference type="PIRSF" id="PIRSF500136">
    <property type="entry name" value="UDP_ManNAc_DH"/>
    <property type="match status" value="1"/>
</dbReference>
<dbReference type="RefSeq" id="WP_149475107.1">
    <property type="nucleotide sequence ID" value="NZ_JAGGMB010000001.1"/>
</dbReference>
<evidence type="ECO:0000256" key="4">
    <source>
        <dbReference type="PIRNR" id="PIRNR000124"/>
    </source>
</evidence>
<dbReference type="Pfam" id="PF00984">
    <property type="entry name" value="UDPG_MGDP_dh"/>
    <property type="match status" value="1"/>
</dbReference>
<protein>
    <submittedName>
        <fullName evidence="6">UDP-N-acetyl-D-galactosamine dehydrogenase</fullName>
        <ecNumber evidence="6">1.1.1.-</ecNumber>
    </submittedName>
</protein>
<dbReference type="GO" id="GO:0051287">
    <property type="term" value="F:NAD binding"/>
    <property type="evidence" value="ECO:0007669"/>
    <property type="project" value="InterPro"/>
</dbReference>
<keyword evidence="7" id="KW-1185">Reference proteome</keyword>
<reference evidence="6" key="1">
    <citation type="submission" date="2021-03" db="EMBL/GenBank/DDBJ databases">
        <title>Genomic Encyclopedia of Type Strains, Phase IV (KMG-IV): sequencing the most valuable type-strain genomes for metagenomic binning, comparative biology and taxonomic classification.</title>
        <authorList>
            <person name="Goeker M."/>
        </authorList>
    </citation>
    <scope>NUCLEOTIDE SEQUENCE</scope>
    <source>
        <strain evidence="6">DSM 107338</strain>
    </source>
</reference>
<dbReference type="InterPro" id="IPR036291">
    <property type="entry name" value="NAD(P)-bd_dom_sf"/>
</dbReference>
<dbReference type="NCBIfam" id="TIGR03026">
    <property type="entry name" value="NDP-sugDHase"/>
    <property type="match status" value="1"/>
</dbReference>
<accession>A0A9X0YRT3</accession>
<feature type="domain" description="UDP-glucose/GDP-mannose dehydrogenase C-terminal" evidence="5">
    <location>
        <begin position="322"/>
        <end position="424"/>
    </location>
</feature>
<keyword evidence="2 6" id="KW-0560">Oxidoreductase</keyword>
<dbReference type="InterPro" id="IPR017476">
    <property type="entry name" value="UDP-Glc/GDP-Man"/>
</dbReference>
<dbReference type="InterPro" id="IPR028359">
    <property type="entry name" value="UDP_ManNAc/GlcNAc_DH"/>
</dbReference>
<comment type="similarity">
    <text evidence="1 4">Belongs to the UDP-glucose/GDP-mannose dehydrogenase family.</text>
</comment>
<dbReference type="GO" id="GO:0016616">
    <property type="term" value="F:oxidoreductase activity, acting on the CH-OH group of donors, NAD or NADP as acceptor"/>
    <property type="evidence" value="ECO:0007669"/>
    <property type="project" value="InterPro"/>
</dbReference>
<sequence length="437" mass="48794">MELFQKLQAKEEKIAVIGLGYVGLPLAIELAKKFDVVGFDVNKAKLDKYLSGIDVTDEVGDEALKKTSLKFTSEEEDLQSCKFHIVAVPTPINTDKTPNLNPVIGASETVGRNLTKGSIVVYESTVYPGTTEEICIPILEEVSGLEFGNDFKVGYSPERINPGDRVNTLTKITKIVSGSDEPALREIANLYGAIIEAGVFEAESIKVAEAAKVIENSQRDINIAFMNELSMVFNKMDINTKAVLEAAGTKWNFLNFTPGLVGGHCIGVDPYYFTYKAEQLGYHSQIILSGRKINDDMGKYIASNIIKKMIKAKQEIDGARVAIFGLTFKENVPDVRNTKIIDIISELEEYGVETIVYDPVAENEEVYNEFNIRLVDQDELTELDCIVFAVPHKEFKESYSLDTLDQLYKTDTKVLIDIKSIFDRKESQAKGYHYWSL</sequence>
<evidence type="ECO:0000259" key="5">
    <source>
        <dbReference type="SMART" id="SM00984"/>
    </source>
</evidence>
<dbReference type="InterPro" id="IPR036220">
    <property type="entry name" value="UDP-Glc/GDP-Man_DH_C_sf"/>
</dbReference>
<dbReference type="EMBL" id="JAGGMB010000001">
    <property type="protein sequence ID" value="MBP2076175.1"/>
    <property type="molecule type" value="Genomic_DNA"/>
</dbReference>
<evidence type="ECO:0000256" key="2">
    <source>
        <dbReference type="ARBA" id="ARBA00023002"/>
    </source>
</evidence>
<dbReference type="AlphaFoldDB" id="A0A9X0YRT3"/>
<name>A0A9X0YRT3_9BACI</name>
<dbReference type="InterPro" id="IPR014027">
    <property type="entry name" value="UDP-Glc/GDP-Man_DH_C"/>
</dbReference>
<evidence type="ECO:0000313" key="6">
    <source>
        <dbReference type="EMBL" id="MBP2076175.1"/>
    </source>
</evidence>
<dbReference type="InterPro" id="IPR008927">
    <property type="entry name" value="6-PGluconate_DH-like_C_sf"/>
</dbReference>
<dbReference type="EC" id="1.1.1.-" evidence="6"/>
<evidence type="ECO:0000256" key="3">
    <source>
        <dbReference type="ARBA" id="ARBA00023027"/>
    </source>
</evidence>
<dbReference type="PANTHER" id="PTHR43491">
    <property type="entry name" value="UDP-N-ACETYL-D-MANNOSAMINE DEHYDROGENASE"/>
    <property type="match status" value="1"/>
</dbReference>
<dbReference type="InterPro" id="IPR001732">
    <property type="entry name" value="UDP-Glc/GDP-Man_DH_N"/>
</dbReference>
<dbReference type="GO" id="GO:0016628">
    <property type="term" value="F:oxidoreductase activity, acting on the CH-CH group of donors, NAD or NADP as acceptor"/>
    <property type="evidence" value="ECO:0007669"/>
    <property type="project" value="InterPro"/>
</dbReference>
<dbReference type="SMART" id="SM00984">
    <property type="entry name" value="UDPG_MGDP_dh_C"/>
    <property type="match status" value="1"/>
</dbReference>
<dbReference type="OrthoDB" id="9803238at2"/>
<dbReference type="GO" id="GO:0000271">
    <property type="term" value="P:polysaccharide biosynthetic process"/>
    <property type="evidence" value="ECO:0007669"/>
    <property type="project" value="InterPro"/>
</dbReference>
<dbReference type="Pfam" id="PF03720">
    <property type="entry name" value="UDPG_MGDP_dh_C"/>
    <property type="match status" value="1"/>
</dbReference>
<dbReference type="InterPro" id="IPR014026">
    <property type="entry name" value="UDP-Glc/GDP-Man_DH_dimer"/>
</dbReference>
<dbReference type="PANTHER" id="PTHR43491:SF2">
    <property type="entry name" value="UDP-N-ACETYL-D-MANNOSAMINE DEHYDROGENASE"/>
    <property type="match status" value="1"/>
</dbReference>
<evidence type="ECO:0000256" key="1">
    <source>
        <dbReference type="ARBA" id="ARBA00006601"/>
    </source>
</evidence>
<dbReference type="SUPFAM" id="SSF48179">
    <property type="entry name" value="6-phosphogluconate dehydrogenase C-terminal domain-like"/>
    <property type="match status" value="1"/>
</dbReference>
<dbReference type="Pfam" id="PF03721">
    <property type="entry name" value="UDPG_MGDP_dh_N"/>
    <property type="match status" value="1"/>
</dbReference>
<proteinExistence type="inferred from homology"/>
<organism evidence="6 7">
    <name type="scientific">Oceanobacillus polygoni</name>
    <dbReference type="NCBI Taxonomy" id="1235259"/>
    <lineage>
        <taxon>Bacteria</taxon>
        <taxon>Bacillati</taxon>
        <taxon>Bacillota</taxon>
        <taxon>Bacilli</taxon>
        <taxon>Bacillales</taxon>
        <taxon>Bacillaceae</taxon>
        <taxon>Oceanobacillus</taxon>
    </lineage>
</organism>
<gene>
    <name evidence="6" type="ORF">J2Z64_000386</name>
</gene>
<dbReference type="PIRSF" id="PIRSF000124">
    <property type="entry name" value="UDPglc_GDPman_dh"/>
    <property type="match status" value="1"/>
</dbReference>
<dbReference type="Gene3D" id="3.40.50.720">
    <property type="entry name" value="NAD(P)-binding Rossmann-like Domain"/>
    <property type="match status" value="2"/>
</dbReference>
<comment type="caution">
    <text evidence="6">The sequence shown here is derived from an EMBL/GenBank/DDBJ whole genome shotgun (WGS) entry which is preliminary data.</text>
</comment>
<dbReference type="SUPFAM" id="SSF52413">
    <property type="entry name" value="UDP-glucose/GDP-mannose dehydrogenase C-terminal domain"/>
    <property type="match status" value="1"/>
</dbReference>
<dbReference type="SUPFAM" id="SSF51735">
    <property type="entry name" value="NAD(P)-binding Rossmann-fold domains"/>
    <property type="match status" value="1"/>
</dbReference>